<evidence type="ECO:0000313" key="3">
    <source>
        <dbReference type="EMBL" id="TEB20685.1"/>
    </source>
</evidence>
<feature type="region of interest" description="Disordered" evidence="1">
    <location>
        <begin position="180"/>
        <end position="209"/>
    </location>
</feature>
<gene>
    <name evidence="3" type="ORF">FA13DRAFT_1717573</name>
</gene>
<evidence type="ECO:0000256" key="2">
    <source>
        <dbReference type="SAM" id="Phobius"/>
    </source>
</evidence>
<proteinExistence type="predicted"/>
<protein>
    <submittedName>
        <fullName evidence="3">Uncharacterized protein</fullName>
    </submittedName>
</protein>
<dbReference type="AlphaFoldDB" id="A0A4Y7SGJ3"/>
<keyword evidence="2" id="KW-0472">Membrane</keyword>
<comment type="caution">
    <text evidence="3">The sequence shown here is derived from an EMBL/GenBank/DDBJ whole genome shotgun (WGS) entry which is preliminary data.</text>
</comment>
<dbReference type="EMBL" id="QPFP01000134">
    <property type="protein sequence ID" value="TEB20685.1"/>
    <property type="molecule type" value="Genomic_DNA"/>
</dbReference>
<keyword evidence="4" id="KW-1185">Reference proteome</keyword>
<sequence length="457" mass="49533">MTLSANGYPLVPTGGVATAVRSLKLARMPLNCQEGQSEGSANSIDDVGSEASRRTFVHRERCPVGARLGGALWGDGGDGRVRSDEKFANTVATSDPIDISIKGTVSPLDAYIYSELKCPALHSSISNLTSASFPALQFSELVLVSRPRTNYARPSAGRRFFETPYRNVRLLLRRDRSTMDKTDLRGSTAGMSARRTVEGEEMDQGASLPVTNPFRSIGEIARAFQSLSRPNGCTHVRAIDAFWCIVIYSRTQTNINALDEILNLTGTRPLRHRAPGIEISSGDATPGPTLITETSGQGAAVGPYPTTQFTVSLPVLLLSVAIAVLGGIFAATVLSIGPILWVVTAAGLFPETFKFAMQGGKLVMRTLSLVRYSLNAAMRVFGLVRECHYTIMRFQCRVHSTVDHVRSLISRRIHGVLYSMLNAVLLRLEELRVGTPQRPKGLTYHGGLSDGAEVVLR</sequence>
<feature type="transmembrane region" description="Helical" evidence="2">
    <location>
        <begin position="316"/>
        <end position="349"/>
    </location>
</feature>
<dbReference type="Proteomes" id="UP000298030">
    <property type="component" value="Unassembled WGS sequence"/>
</dbReference>
<organism evidence="3 4">
    <name type="scientific">Coprinellus micaceus</name>
    <name type="common">Glistening ink-cap mushroom</name>
    <name type="synonym">Coprinus micaceus</name>
    <dbReference type="NCBI Taxonomy" id="71717"/>
    <lineage>
        <taxon>Eukaryota</taxon>
        <taxon>Fungi</taxon>
        <taxon>Dikarya</taxon>
        <taxon>Basidiomycota</taxon>
        <taxon>Agaricomycotina</taxon>
        <taxon>Agaricomycetes</taxon>
        <taxon>Agaricomycetidae</taxon>
        <taxon>Agaricales</taxon>
        <taxon>Agaricineae</taxon>
        <taxon>Psathyrellaceae</taxon>
        <taxon>Coprinellus</taxon>
    </lineage>
</organism>
<accession>A0A4Y7SGJ3</accession>
<keyword evidence="2" id="KW-0812">Transmembrane</keyword>
<evidence type="ECO:0000256" key="1">
    <source>
        <dbReference type="SAM" id="MobiDB-lite"/>
    </source>
</evidence>
<keyword evidence="2" id="KW-1133">Transmembrane helix</keyword>
<name>A0A4Y7SGJ3_COPMI</name>
<evidence type="ECO:0000313" key="4">
    <source>
        <dbReference type="Proteomes" id="UP000298030"/>
    </source>
</evidence>
<reference evidence="3 4" key="1">
    <citation type="journal article" date="2019" name="Nat. Ecol. Evol.">
        <title>Megaphylogeny resolves global patterns of mushroom evolution.</title>
        <authorList>
            <person name="Varga T."/>
            <person name="Krizsan K."/>
            <person name="Foldi C."/>
            <person name="Dima B."/>
            <person name="Sanchez-Garcia M."/>
            <person name="Sanchez-Ramirez S."/>
            <person name="Szollosi G.J."/>
            <person name="Szarkandi J.G."/>
            <person name="Papp V."/>
            <person name="Albert L."/>
            <person name="Andreopoulos W."/>
            <person name="Angelini C."/>
            <person name="Antonin V."/>
            <person name="Barry K.W."/>
            <person name="Bougher N.L."/>
            <person name="Buchanan P."/>
            <person name="Buyck B."/>
            <person name="Bense V."/>
            <person name="Catcheside P."/>
            <person name="Chovatia M."/>
            <person name="Cooper J."/>
            <person name="Damon W."/>
            <person name="Desjardin D."/>
            <person name="Finy P."/>
            <person name="Geml J."/>
            <person name="Haridas S."/>
            <person name="Hughes K."/>
            <person name="Justo A."/>
            <person name="Karasinski D."/>
            <person name="Kautmanova I."/>
            <person name="Kiss B."/>
            <person name="Kocsube S."/>
            <person name="Kotiranta H."/>
            <person name="LaButti K.M."/>
            <person name="Lechner B.E."/>
            <person name="Liimatainen K."/>
            <person name="Lipzen A."/>
            <person name="Lukacs Z."/>
            <person name="Mihaltcheva S."/>
            <person name="Morgado L.N."/>
            <person name="Niskanen T."/>
            <person name="Noordeloos M.E."/>
            <person name="Ohm R.A."/>
            <person name="Ortiz-Santana B."/>
            <person name="Ovrebo C."/>
            <person name="Racz N."/>
            <person name="Riley R."/>
            <person name="Savchenko A."/>
            <person name="Shiryaev A."/>
            <person name="Soop K."/>
            <person name="Spirin V."/>
            <person name="Szebenyi C."/>
            <person name="Tomsovsky M."/>
            <person name="Tulloss R.E."/>
            <person name="Uehling J."/>
            <person name="Grigoriev I.V."/>
            <person name="Vagvolgyi C."/>
            <person name="Papp T."/>
            <person name="Martin F.M."/>
            <person name="Miettinen O."/>
            <person name="Hibbett D.S."/>
            <person name="Nagy L.G."/>
        </authorList>
    </citation>
    <scope>NUCLEOTIDE SEQUENCE [LARGE SCALE GENOMIC DNA]</scope>
    <source>
        <strain evidence="3 4">FP101781</strain>
    </source>
</reference>